<organism evidence="1">
    <name type="scientific">Siphoviridae sp. ctHiz26</name>
    <dbReference type="NCBI Taxonomy" id="2825423"/>
    <lineage>
        <taxon>Viruses</taxon>
        <taxon>Duplodnaviria</taxon>
        <taxon>Heunggongvirae</taxon>
        <taxon>Uroviricota</taxon>
        <taxon>Caudoviricetes</taxon>
    </lineage>
</organism>
<protein>
    <submittedName>
        <fullName evidence="1">Uncharacterized protein</fullName>
    </submittedName>
</protein>
<evidence type="ECO:0000313" key="1">
    <source>
        <dbReference type="EMBL" id="DAE14479.1"/>
    </source>
</evidence>
<name>A0A8S5Q588_9CAUD</name>
<proteinExistence type="predicted"/>
<dbReference type="EMBL" id="BK015583">
    <property type="protein sequence ID" value="DAE14479.1"/>
    <property type="molecule type" value="Genomic_DNA"/>
</dbReference>
<sequence length="89" mass="9959">MSKPLPIRTTIERALNINISSSLPAKDKVAVMECLLTLSASEIRRINESDKATAFVSLCANILRRGELMEYMQILEMCRNSALNNDKCV</sequence>
<reference evidence="1" key="1">
    <citation type="journal article" date="2021" name="Proc. Natl. Acad. Sci. U.S.A.">
        <title>A Catalog of Tens of Thousands of Viruses from Human Metagenomes Reveals Hidden Associations with Chronic Diseases.</title>
        <authorList>
            <person name="Tisza M.J."/>
            <person name="Buck C.B."/>
        </authorList>
    </citation>
    <scope>NUCLEOTIDE SEQUENCE</scope>
    <source>
        <strain evidence="1">CtHiz26</strain>
    </source>
</reference>
<accession>A0A8S5Q588</accession>